<dbReference type="InterPro" id="IPR040503">
    <property type="entry name" value="TRHO_N"/>
</dbReference>
<protein>
    <recommendedName>
        <fullName evidence="1">tRNA uridine(34) hydroxylase N-terminal domain-containing protein</fullName>
    </recommendedName>
</protein>
<dbReference type="Gene3D" id="3.30.70.100">
    <property type="match status" value="1"/>
</dbReference>
<dbReference type="PANTHER" id="PTHR43846:SF1">
    <property type="entry name" value="TRNA URIDINE(34) HYDROXYLASE"/>
    <property type="match status" value="1"/>
</dbReference>
<dbReference type="AlphaFoldDB" id="A0A2P4YGJ2"/>
<gene>
    <name evidence="2" type="ORF">PHPALM_5787</name>
</gene>
<dbReference type="EMBL" id="NCKW01003292">
    <property type="protein sequence ID" value="POM76923.1"/>
    <property type="molecule type" value="Genomic_DNA"/>
</dbReference>
<organism evidence="2 3">
    <name type="scientific">Phytophthora palmivora</name>
    <dbReference type="NCBI Taxonomy" id="4796"/>
    <lineage>
        <taxon>Eukaryota</taxon>
        <taxon>Sar</taxon>
        <taxon>Stramenopiles</taxon>
        <taxon>Oomycota</taxon>
        <taxon>Peronosporomycetes</taxon>
        <taxon>Peronosporales</taxon>
        <taxon>Peronosporaceae</taxon>
        <taxon>Phytophthora</taxon>
    </lineage>
</organism>
<accession>A0A2P4YGJ2</accession>
<sequence>MREQWGQLGVVGRIYIAEEGINGQLVVPEPVVSNFEGSFPRLLRQAKLFYGQLIEDKMQSEGELKAAEPFHKLDIRIRDQILHDGFLGGPLNLQVSGNSVPPEQWHQKLKT</sequence>
<proteinExistence type="predicted"/>
<evidence type="ECO:0000259" key="1">
    <source>
        <dbReference type="Pfam" id="PF17773"/>
    </source>
</evidence>
<name>A0A2P4YGJ2_9STRA</name>
<keyword evidence="3" id="KW-1185">Reference proteome</keyword>
<feature type="non-terminal residue" evidence="2">
    <location>
        <position position="111"/>
    </location>
</feature>
<dbReference type="Pfam" id="PF17773">
    <property type="entry name" value="UPF0176_N"/>
    <property type="match status" value="1"/>
</dbReference>
<dbReference type="OrthoDB" id="25002at2759"/>
<evidence type="ECO:0000313" key="2">
    <source>
        <dbReference type="EMBL" id="POM76923.1"/>
    </source>
</evidence>
<dbReference type="PANTHER" id="PTHR43846">
    <property type="entry name" value="UPF0176 PROTEIN YCEA"/>
    <property type="match status" value="1"/>
</dbReference>
<evidence type="ECO:0000313" key="3">
    <source>
        <dbReference type="Proteomes" id="UP000237271"/>
    </source>
</evidence>
<comment type="caution">
    <text evidence="2">The sequence shown here is derived from an EMBL/GenBank/DDBJ whole genome shotgun (WGS) entry which is preliminary data.</text>
</comment>
<reference evidence="2 3" key="1">
    <citation type="journal article" date="2017" name="Genome Biol. Evol.">
        <title>Phytophthora megakarya and P. palmivora, closely related causal agents of cacao black pod rot, underwent increases in genome sizes and gene numbers by different mechanisms.</title>
        <authorList>
            <person name="Ali S.S."/>
            <person name="Shao J."/>
            <person name="Lary D.J."/>
            <person name="Kronmiller B."/>
            <person name="Shen D."/>
            <person name="Strem M.D."/>
            <person name="Amoako-Attah I."/>
            <person name="Akrofi A.Y."/>
            <person name="Begoude B.A."/>
            <person name="Ten Hoopen G.M."/>
            <person name="Coulibaly K."/>
            <person name="Kebe B.I."/>
            <person name="Melnick R.L."/>
            <person name="Guiltinan M.J."/>
            <person name="Tyler B.M."/>
            <person name="Meinhardt L.W."/>
            <person name="Bailey B.A."/>
        </authorList>
    </citation>
    <scope>NUCLEOTIDE SEQUENCE [LARGE SCALE GENOMIC DNA]</scope>
    <source>
        <strain evidence="3">sbr112.9</strain>
    </source>
</reference>
<dbReference type="Proteomes" id="UP000237271">
    <property type="component" value="Unassembled WGS sequence"/>
</dbReference>
<feature type="domain" description="tRNA uridine(34) hydroxylase N-terminal" evidence="1">
    <location>
        <begin position="1"/>
        <end position="81"/>
    </location>
</feature>